<dbReference type="InterPro" id="IPR026906">
    <property type="entry name" value="LRR_5"/>
</dbReference>
<keyword evidence="3" id="KW-1133">Transmembrane helix</keyword>
<dbReference type="GO" id="GO:0005886">
    <property type="term" value="C:plasma membrane"/>
    <property type="evidence" value="ECO:0007669"/>
    <property type="project" value="TreeGrafter"/>
</dbReference>
<keyword evidence="3" id="KW-0472">Membrane</keyword>
<protein>
    <recommendedName>
        <fullName evidence="6">LRRCT domain-containing protein</fullName>
    </recommendedName>
</protein>
<dbReference type="FunFam" id="3.80.10.10:FF:001164">
    <property type="entry name" value="GH01279p"/>
    <property type="match status" value="2"/>
</dbReference>
<dbReference type="EnsemblMetazoa" id="GAUT028524-RA">
    <property type="protein sequence ID" value="GAUT028524-PA"/>
    <property type="gene ID" value="GAUT028524"/>
</dbReference>
<dbReference type="AlphaFoldDB" id="A0A1A9V7P4"/>
<keyword evidence="5" id="KW-1185">Reference proteome</keyword>
<dbReference type="SUPFAM" id="SSF52058">
    <property type="entry name" value="L domain-like"/>
    <property type="match status" value="3"/>
</dbReference>
<dbReference type="InterPro" id="IPR003591">
    <property type="entry name" value="Leu-rich_rpt_typical-subtyp"/>
</dbReference>
<proteinExistence type="predicted"/>
<dbReference type="Pfam" id="PF13855">
    <property type="entry name" value="LRR_8"/>
    <property type="match status" value="6"/>
</dbReference>
<dbReference type="InterPro" id="IPR032675">
    <property type="entry name" value="LRR_dom_sf"/>
</dbReference>
<dbReference type="PANTHER" id="PTHR24369">
    <property type="entry name" value="ANTIGEN BSP, PUTATIVE-RELATED"/>
    <property type="match status" value="1"/>
</dbReference>
<keyword evidence="2" id="KW-0677">Repeat</keyword>
<evidence type="ECO:0000313" key="5">
    <source>
        <dbReference type="Proteomes" id="UP000078200"/>
    </source>
</evidence>
<reference evidence="4" key="1">
    <citation type="submission" date="2020-05" db="UniProtKB">
        <authorList>
            <consortium name="EnsemblMetazoa"/>
        </authorList>
    </citation>
    <scope>IDENTIFICATION</scope>
    <source>
        <strain evidence="4">TTRI</strain>
    </source>
</reference>
<dbReference type="SMART" id="SM00365">
    <property type="entry name" value="LRR_SD22"/>
    <property type="match status" value="10"/>
</dbReference>
<dbReference type="SMART" id="SM00369">
    <property type="entry name" value="LRR_TYP"/>
    <property type="match status" value="24"/>
</dbReference>
<dbReference type="Pfam" id="PF00560">
    <property type="entry name" value="LRR_1"/>
    <property type="match status" value="1"/>
</dbReference>
<dbReference type="Gene3D" id="3.80.10.10">
    <property type="entry name" value="Ribonuclease Inhibitor"/>
    <property type="match status" value="7"/>
</dbReference>
<evidence type="ECO:0008006" key="6">
    <source>
        <dbReference type="Google" id="ProtNLM"/>
    </source>
</evidence>
<organism evidence="4 5">
    <name type="scientific">Glossina austeni</name>
    <name type="common">Savannah tsetse fly</name>
    <dbReference type="NCBI Taxonomy" id="7395"/>
    <lineage>
        <taxon>Eukaryota</taxon>
        <taxon>Metazoa</taxon>
        <taxon>Ecdysozoa</taxon>
        <taxon>Arthropoda</taxon>
        <taxon>Hexapoda</taxon>
        <taxon>Insecta</taxon>
        <taxon>Pterygota</taxon>
        <taxon>Neoptera</taxon>
        <taxon>Endopterygota</taxon>
        <taxon>Diptera</taxon>
        <taxon>Brachycera</taxon>
        <taxon>Muscomorpha</taxon>
        <taxon>Hippoboscoidea</taxon>
        <taxon>Glossinidae</taxon>
        <taxon>Glossina</taxon>
    </lineage>
</organism>
<dbReference type="Pfam" id="PF13306">
    <property type="entry name" value="LRR_5"/>
    <property type="match status" value="2"/>
</dbReference>
<feature type="transmembrane region" description="Helical" evidence="3">
    <location>
        <begin position="48"/>
        <end position="68"/>
    </location>
</feature>
<name>A0A1A9V7P4_GLOAU</name>
<dbReference type="SMART" id="SM00364">
    <property type="entry name" value="LRR_BAC"/>
    <property type="match status" value="9"/>
</dbReference>
<dbReference type="STRING" id="7395.A0A1A9V7P4"/>
<dbReference type="PROSITE" id="PS51450">
    <property type="entry name" value="LRR"/>
    <property type="match status" value="9"/>
</dbReference>
<evidence type="ECO:0000256" key="2">
    <source>
        <dbReference type="ARBA" id="ARBA00022737"/>
    </source>
</evidence>
<dbReference type="PANTHER" id="PTHR24369:SF211">
    <property type="entry name" value="LEUCINE-RICH REPEAT-CONTAINING PROTEIN 15-LIKE"/>
    <property type="match status" value="1"/>
</dbReference>
<keyword evidence="1" id="KW-0433">Leucine-rich repeat</keyword>
<evidence type="ECO:0000313" key="4">
    <source>
        <dbReference type="EnsemblMetazoa" id="GAUT028524-PA"/>
    </source>
</evidence>
<dbReference type="PRINTS" id="PR00019">
    <property type="entry name" value="LEURICHRPT"/>
</dbReference>
<dbReference type="InterPro" id="IPR050541">
    <property type="entry name" value="LRR_TM_domain-containing"/>
</dbReference>
<accession>A0A1A9V7P4</accession>
<evidence type="ECO:0000256" key="1">
    <source>
        <dbReference type="ARBA" id="ARBA00022614"/>
    </source>
</evidence>
<sequence>MKSTSATNQLYEIDGQTNRANHISRSTPTNQSLYLLSKLDMFTMHTEILNKTLTFTLFVVLAMCGYVIGSDYVYGQPKYRCPIRSKVIYPCRCIKGSDVGVYVVCDNTNLATLSVALQNLAALELPIEHLTINKGYFERFYGPLFAKIRARLLTVIDSPLVAIEDFVFYGLNRSLEQLTLLNTNLAQISPYSFGILGKLTHLIIDGHNFTTLHKNLFVDQEISNKVEVVRVINGPLNDFPIELFQPLRKLKTLDLHGNRLENLKKNQFKNLRELEVLDISFNKIKKLEAQHIADLTKLGWCNVSHNSLNELARGTFARNSVLKVVNLSHNNIQRLDANSFRGMRFLRRLYMSDNRISDIGRGTFGSVARIGTIDLARNALKKVEFQMFTQLNYIEILDLAENNITIIEKNSFKDIYQASINISHNNLETIQPKAFENCVNITVLDLSFNRLTNFSKNVFDETTFATVFQLSHNFLTNLAHIPLQNMTGLRVLNASYNNITQVPKGTFPKLYELHTIDLAYNNISIIFNGVFQTLFSLRLLNISHNNLQEIKSSMFGTLPTLLELDLSHNNLTNVVRGSLAKLTSLRWLDLSYNRLEKLFQIPISLNEMYITDNNLHAIPAETWPVMNSLLFLDLSRNQLENSLEENSFTGLLVLQKLVLRENNISLPPAACLAGLTTLQYLYLEHNNITVLEKNAFGKLPVLFELNLHNNGVKEISKRAFEGLLQLLNLNLSANAIETIPNDAFIGLPSLRKLDLSYNFLTKLDNKTHGVLDDLLSLEDLNLSHNKISFVTKKTFPENQYIPYNLRYLDLSYNQMPVLTYDITFGTKKLYKLNLSHNHINDLRRGVLGNLTSLQYLDLSDNELSNLSSEEHLFDLPKNLTQIYLQNNQIYRLPFEKFLKEPRFELIDLSNNSFNEHPLSLIWNMRNDTIVRFQGNPLHCNCAVRPLKHYMAELTELTEDLNEIKCDTPIFNKDRLLLQTEDENLQCSQEEKERFNGTTYEKLTDVKFRDITNKNGKITARWLAHNSRDVAEFTVYVRDTLNNILYQQDFPYYLRKAEIPVTMFRSKSNEAREMCIVAKNSNGLSGLWYQGQCATLPRIKEKRKFFIFSPSNSGALSKLPLDVHKCFVIGFVMWSAVKKITLY</sequence>
<evidence type="ECO:0000256" key="3">
    <source>
        <dbReference type="SAM" id="Phobius"/>
    </source>
</evidence>
<keyword evidence="3" id="KW-0812">Transmembrane</keyword>
<dbReference type="VEuPathDB" id="VectorBase:GAUT028524"/>
<dbReference type="Proteomes" id="UP000078200">
    <property type="component" value="Unassembled WGS sequence"/>
</dbReference>
<dbReference type="InterPro" id="IPR001611">
    <property type="entry name" value="Leu-rich_rpt"/>
</dbReference>